<sequence length="463" mass="51922">MKIKFKIKNKRTLLLGLMILTLMGCSEDDGVSMDTLRVISVKLNDSPLMENQQDVALESSFEIVFSAAVAPNALEKSMHVIAGTEDVPFTLQYLNQSTKIIATFDGLSENTMYTVNVDSGKIGSEGKMLAETVSYTFTTVANDLNAKSPCSSATADCMQQLDLKDNTDATLTFDMYSNYDFIDDSDFVWDFIDKVVVVVHGANRDADNYFEYMTSSLQSMDLEETTLVIAPYFQDNSSAPANGLVWNDSRWREGTNADNNNIELSSFAVLDSLVNRFTDQQRFPNLKNVFIAGHSSGAAFTQHYALANKVQESAAGVDFQYIVANNQYFYYPDGQRYNEETGTFYEPMDCEGYDYWPYGYEFAPPYLDGIDAATLTQQQVARNTIYLLGGNDTLTTGTLNTSDCQATLIGSNRLKRGKNMYLYMETFYPTENNHREIIVPNVGHDGNGMFNSSEFKQFILEFE</sequence>
<name>A0ABS3FK15_9FLAO</name>
<dbReference type="Gene3D" id="3.40.50.1820">
    <property type="entry name" value="alpha/beta hydrolase"/>
    <property type="match status" value="1"/>
</dbReference>
<dbReference type="RefSeq" id="WP_207030433.1">
    <property type="nucleotide sequence ID" value="NZ_JAFLNM010000006.1"/>
</dbReference>
<keyword evidence="1 2" id="KW-0732">Signal</keyword>
<evidence type="ECO:0000313" key="5">
    <source>
        <dbReference type="Proteomes" id="UP000664807"/>
    </source>
</evidence>
<organism evidence="4 5">
    <name type="scientific">Flagellimonas profundi</name>
    <dbReference type="NCBI Taxonomy" id="2915620"/>
    <lineage>
        <taxon>Bacteria</taxon>
        <taxon>Pseudomonadati</taxon>
        <taxon>Bacteroidota</taxon>
        <taxon>Flavobacteriia</taxon>
        <taxon>Flavobacteriales</taxon>
        <taxon>Flavobacteriaceae</taxon>
        <taxon>Flagellimonas</taxon>
    </lineage>
</organism>
<dbReference type="InterPro" id="IPR032812">
    <property type="entry name" value="SbsA_Ig"/>
</dbReference>
<proteinExistence type="predicted"/>
<protein>
    <submittedName>
        <fullName evidence="4">Ig-like domain-containing protein</fullName>
    </submittedName>
</protein>
<comment type="caution">
    <text evidence="4">The sequence shown here is derived from an EMBL/GenBank/DDBJ whole genome shotgun (WGS) entry which is preliminary data.</text>
</comment>
<dbReference type="EMBL" id="JAFLNM010000006">
    <property type="protein sequence ID" value="MBO0343476.1"/>
    <property type="molecule type" value="Genomic_DNA"/>
</dbReference>
<dbReference type="SUPFAM" id="SSF53474">
    <property type="entry name" value="alpha/beta-Hydrolases"/>
    <property type="match status" value="1"/>
</dbReference>
<dbReference type="PANTHER" id="PTHR35560:SF3">
    <property type="entry name" value="PEPTIDASE S9 PROLYL OLIGOPEPTIDASE CATALYTIC DOMAIN-CONTAINING PROTEIN"/>
    <property type="match status" value="1"/>
</dbReference>
<keyword evidence="5" id="KW-1185">Reference proteome</keyword>
<dbReference type="Pfam" id="PF13205">
    <property type="entry name" value="Big_5"/>
    <property type="match status" value="1"/>
</dbReference>
<dbReference type="PANTHER" id="PTHR35560">
    <property type="entry name" value="BLL0132 PROTEIN"/>
    <property type="match status" value="1"/>
</dbReference>
<feature type="chain" id="PRO_5045048684" evidence="2">
    <location>
        <begin position="29"/>
        <end position="463"/>
    </location>
</feature>
<evidence type="ECO:0000256" key="1">
    <source>
        <dbReference type="ARBA" id="ARBA00022729"/>
    </source>
</evidence>
<evidence type="ECO:0000259" key="3">
    <source>
        <dbReference type="Pfam" id="PF13205"/>
    </source>
</evidence>
<feature type="domain" description="SbsA Ig-like" evidence="3">
    <location>
        <begin position="51"/>
        <end position="139"/>
    </location>
</feature>
<evidence type="ECO:0000313" key="4">
    <source>
        <dbReference type="EMBL" id="MBO0343476.1"/>
    </source>
</evidence>
<gene>
    <name evidence="4" type="ORF">J0654_17610</name>
</gene>
<feature type="signal peptide" evidence="2">
    <location>
        <begin position="1"/>
        <end position="28"/>
    </location>
</feature>
<dbReference type="InterPro" id="IPR029058">
    <property type="entry name" value="AB_hydrolase_fold"/>
</dbReference>
<dbReference type="PROSITE" id="PS51257">
    <property type="entry name" value="PROKAR_LIPOPROTEIN"/>
    <property type="match status" value="1"/>
</dbReference>
<dbReference type="Proteomes" id="UP000664807">
    <property type="component" value="Unassembled WGS sequence"/>
</dbReference>
<reference evidence="4 5" key="1">
    <citation type="submission" date="2021-03" db="EMBL/GenBank/DDBJ databases">
        <title>Muricauda lutimaris sp. nov. and Muricauda ruestringensis sp. nov, two marine members of the Flavobacteriaceae isolated from deep sea sediments of Western Pacific.</title>
        <authorList>
            <person name="Zhao S."/>
            <person name="Liu R."/>
        </authorList>
    </citation>
    <scope>NUCLEOTIDE SEQUENCE [LARGE SCALE GENOMIC DNA]</scope>
    <source>
        <strain evidence="4 5">BC31-3-A3</strain>
    </source>
</reference>
<evidence type="ECO:0000256" key="2">
    <source>
        <dbReference type="SAM" id="SignalP"/>
    </source>
</evidence>
<accession>A0ABS3FK15</accession>